<evidence type="ECO:0000313" key="2">
    <source>
        <dbReference type="EMBL" id="EAT43978.1"/>
    </source>
</evidence>
<organism evidence="2 3">
    <name type="scientific">Aedes aegypti</name>
    <name type="common">Yellowfever mosquito</name>
    <name type="synonym">Culex aegypti</name>
    <dbReference type="NCBI Taxonomy" id="7159"/>
    <lineage>
        <taxon>Eukaryota</taxon>
        <taxon>Metazoa</taxon>
        <taxon>Ecdysozoa</taxon>
        <taxon>Arthropoda</taxon>
        <taxon>Hexapoda</taxon>
        <taxon>Insecta</taxon>
        <taxon>Pterygota</taxon>
        <taxon>Neoptera</taxon>
        <taxon>Endopterygota</taxon>
        <taxon>Diptera</taxon>
        <taxon>Nematocera</taxon>
        <taxon>Culicoidea</taxon>
        <taxon>Culicidae</taxon>
        <taxon>Culicinae</taxon>
        <taxon>Aedini</taxon>
        <taxon>Aedes</taxon>
        <taxon>Stegomyia</taxon>
    </lineage>
</organism>
<dbReference type="EMBL" id="CH477310">
    <property type="protein sequence ID" value="EAT43978.1"/>
    <property type="molecule type" value="Genomic_DNA"/>
</dbReference>
<feature type="compositionally biased region" description="Basic and acidic residues" evidence="1">
    <location>
        <begin position="209"/>
        <end position="233"/>
    </location>
</feature>
<gene>
    <name evidence="2" type="ORF">AaeL_AAEL004652</name>
</gene>
<reference evidence="2" key="3">
    <citation type="submission" date="2012-09" db="EMBL/GenBank/DDBJ databases">
        <authorList>
            <consortium name="VectorBase"/>
        </authorList>
    </citation>
    <scope>NUCLEOTIDE SEQUENCE</scope>
    <source>
        <strain evidence="2">Liverpool</strain>
    </source>
</reference>
<protein>
    <submittedName>
        <fullName evidence="2">AAEL004652-PA</fullName>
    </submittedName>
</protein>
<evidence type="ECO:0000313" key="3">
    <source>
        <dbReference type="Proteomes" id="UP000682892"/>
    </source>
</evidence>
<feature type="region of interest" description="Disordered" evidence="1">
    <location>
        <begin position="150"/>
        <end position="172"/>
    </location>
</feature>
<reference evidence="2" key="1">
    <citation type="submission" date="2005-10" db="EMBL/GenBank/DDBJ databases">
        <authorList>
            <person name="Loftus B.J."/>
            <person name="Nene V.M."/>
            <person name="Hannick L.I."/>
            <person name="Bidwell S."/>
            <person name="Haas B."/>
            <person name="Amedeo P."/>
            <person name="Orvis J."/>
            <person name="Wortman J.R."/>
            <person name="White O.R."/>
            <person name="Salzberg S."/>
            <person name="Shumway M."/>
            <person name="Koo H."/>
            <person name="Zhao Y."/>
            <person name="Holmes M."/>
            <person name="Miller J."/>
            <person name="Schatz M."/>
            <person name="Pop M."/>
            <person name="Pai G."/>
            <person name="Utterback T."/>
            <person name="Rogers Y.-H."/>
            <person name="Kravitz S."/>
            <person name="Fraser C.M."/>
        </authorList>
    </citation>
    <scope>NUCLEOTIDE SEQUENCE</scope>
    <source>
        <strain evidence="2">Liverpool</strain>
    </source>
</reference>
<dbReference type="Proteomes" id="UP000682892">
    <property type="component" value="Chromosome 1"/>
</dbReference>
<sequence>MFSKLFGCCAKGTYNAELYEVVDGLKHGTASSATTTDTESTKSTPEKKRFGFLHRLRHRRTKEEEILLYEKRYLRKFLRHYAMYINGMSVEQMRIARRLVGISMLGETAATSSSQSQSSQGDKDGANFCAYCCHCFGCAREKATNAKVGPKPGIVEPENEGLKTEEVNNGEREPGGIVAEAKRVVDRIRKENARKQQMGTPPEEVQGDQGHDEKVAEVGTEKTERVPAGDDPKPLGSNEEVESIKNDTVEETTKSVKIAETKEAEIVSETESEDDQDEMLSIIRRGQYVSFDQPECDVEADCRGNM</sequence>
<reference evidence="2" key="2">
    <citation type="journal article" date="2007" name="Science">
        <title>Genome sequence of Aedes aegypti, a major arbovirus vector.</title>
        <authorList>
            <person name="Nene V."/>
            <person name="Wortman J.R."/>
            <person name="Lawson D."/>
            <person name="Haas B."/>
            <person name="Kodira C."/>
            <person name="Tu Z.J."/>
            <person name="Loftus B."/>
            <person name="Xi Z."/>
            <person name="Megy K."/>
            <person name="Grabherr M."/>
            <person name="Ren Q."/>
            <person name="Zdobnov E.M."/>
            <person name="Lobo N.F."/>
            <person name="Campbell K.S."/>
            <person name="Brown S.E."/>
            <person name="Bonaldo M.F."/>
            <person name="Zhu J."/>
            <person name="Sinkins S.P."/>
            <person name="Hogenkamp D.G."/>
            <person name="Amedeo P."/>
            <person name="Arensburger P."/>
            <person name="Atkinson P.W."/>
            <person name="Bidwell S."/>
            <person name="Biedler J."/>
            <person name="Birney E."/>
            <person name="Bruggner R.V."/>
            <person name="Costas J."/>
            <person name="Coy M.R."/>
            <person name="Crabtree J."/>
            <person name="Crawford M."/>
            <person name="Debruyn B."/>
            <person name="Decaprio D."/>
            <person name="Eiglmeier K."/>
            <person name="Eisenstadt E."/>
            <person name="El-Dorry H."/>
            <person name="Gelbart W.M."/>
            <person name="Gomes S.L."/>
            <person name="Hammond M."/>
            <person name="Hannick L.I."/>
            <person name="Hogan J.R."/>
            <person name="Holmes M.H."/>
            <person name="Jaffe D."/>
            <person name="Johnston J.S."/>
            <person name="Kennedy R.C."/>
            <person name="Koo H."/>
            <person name="Kravitz S."/>
            <person name="Kriventseva E.V."/>
            <person name="Kulp D."/>
            <person name="Labutti K."/>
            <person name="Lee E."/>
            <person name="Li S."/>
            <person name="Lovin D.D."/>
            <person name="Mao C."/>
            <person name="Mauceli E."/>
            <person name="Menck C.F."/>
            <person name="Miller J.R."/>
            <person name="Montgomery P."/>
            <person name="Mori A."/>
            <person name="Nascimento A.L."/>
            <person name="Naveira H.F."/>
            <person name="Nusbaum C."/>
            <person name="O'leary S."/>
            <person name="Orvis J."/>
            <person name="Pertea M."/>
            <person name="Quesneville H."/>
            <person name="Reidenbach K.R."/>
            <person name="Rogers Y.H."/>
            <person name="Roth C.W."/>
            <person name="Schneider J.R."/>
            <person name="Schatz M."/>
            <person name="Shumway M."/>
            <person name="Stanke M."/>
            <person name="Stinson E.O."/>
            <person name="Tubio J.M."/>
            <person name="Vanzee J.P."/>
            <person name="Verjovski-Almeida S."/>
            <person name="Werner D."/>
            <person name="White O."/>
            <person name="Wyder S."/>
            <person name="Zeng Q."/>
            <person name="Zhao Q."/>
            <person name="Zhao Y."/>
            <person name="Hill C.A."/>
            <person name="Raikhel A.S."/>
            <person name="Soares M.B."/>
            <person name="Knudson D.L."/>
            <person name="Lee N.H."/>
            <person name="Galagan J."/>
            <person name="Salzberg S.L."/>
            <person name="Paulsen I.T."/>
            <person name="Dimopoulos G."/>
            <person name="Collins F.H."/>
            <person name="Birren B."/>
            <person name="Fraser-Liggett C.M."/>
            <person name="Severson D.W."/>
        </authorList>
    </citation>
    <scope>NUCLEOTIDE SEQUENCE [LARGE SCALE GENOMIC DNA]</scope>
    <source>
        <strain evidence="2">Liverpool</strain>
    </source>
</reference>
<proteinExistence type="predicted"/>
<evidence type="ECO:0000256" key="1">
    <source>
        <dbReference type="SAM" id="MobiDB-lite"/>
    </source>
</evidence>
<feature type="region of interest" description="Disordered" evidence="1">
    <location>
        <begin position="192"/>
        <end position="249"/>
    </location>
</feature>
<dbReference type="AlphaFoldDB" id="Q17C97"/>
<feature type="compositionally biased region" description="Basic and acidic residues" evidence="1">
    <location>
        <begin position="160"/>
        <end position="172"/>
    </location>
</feature>
<dbReference type="PaxDb" id="7159-AAEL004652-PA"/>
<accession>Q17C97</accession>
<dbReference type="HOGENOM" id="CLU_909776_0_0_1"/>
<name>Q17C97_AEDAE</name>
<dbReference type="OMA" id="CCAKGTY"/>